<dbReference type="Proteomes" id="UP000269396">
    <property type="component" value="Unassembled WGS sequence"/>
</dbReference>
<gene>
    <name evidence="1" type="ORF">SMTD_LOCUS11757</name>
</gene>
<proteinExistence type="predicted"/>
<evidence type="ECO:0000313" key="1">
    <source>
        <dbReference type="EMBL" id="VDP59158.1"/>
    </source>
</evidence>
<sequence>MFQLFSMLFMCSNNFPIMFFVQTFYCPLKFILTNLLCIILCLICKW</sequence>
<accession>A0A183PBM1</accession>
<protein>
    <submittedName>
        <fullName evidence="1">Uncharacterized protein</fullName>
    </submittedName>
</protein>
<organism evidence="1 2">
    <name type="scientific">Schistosoma mattheei</name>
    <dbReference type="NCBI Taxonomy" id="31246"/>
    <lineage>
        <taxon>Eukaryota</taxon>
        <taxon>Metazoa</taxon>
        <taxon>Spiralia</taxon>
        <taxon>Lophotrochozoa</taxon>
        <taxon>Platyhelminthes</taxon>
        <taxon>Trematoda</taxon>
        <taxon>Digenea</taxon>
        <taxon>Strigeidida</taxon>
        <taxon>Schistosomatoidea</taxon>
        <taxon>Schistosomatidae</taxon>
        <taxon>Schistosoma</taxon>
    </lineage>
</organism>
<dbReference type="EMBL" id="UZAL01031767">
    <property type="protein sequence ID" value="VDP59158.1"/>
    <property type="molecule type" value="Genomic_DNA"/>
</dbReference>
<dbReference type="AlphaFoldDB" id="A0A183PBM1"/>
<keyword evidence="2" id="KW-1185">Reference proteome</keyword>
<name>A0A183PBM1_9TREM</name>
<evidence type="ECO:0000313" key="2">
    <source>
        <dbReference type="Proteomes" id="UP000269396"/>
    </source>
</evidence>
<reference evidence="1 2" key="1">
    <citation type="submission" date="2018-11" db="EMBL/GenBank/DDBJ databases">
        <authorList>
            <consortium name="Pathogen Informatics"/>
        </authorList>
    </citation>
    <scope>NUCLEOTIDE SEQUENCE [LARGE SCALE GENOMIC DNA]</scope>
    <source>
        <strain>Denwood</strain>
        <strain evidence="2">Zambia</strain>
    </source>
</reference>